<feature type="compositionally biased region" description="Polar residues" evidence="7">
    <location>
        <begin position="320"/>
        <end position="329"/>
    </location>
</feature>
<dbReference type="EMBL" id="KN847483">
    <property type="protein sequence ID" value="KIX00120.1"/>
    <property type="molecule type" value="Genomic_DNA"/>
</dbReference>
<dbReference type="GO" id="GO:0008374">
    <property type="term" value="F:O-acyltransferase activity"/>
    <property type="evidence" value="ECO:0007669"/>
    <property type="project" value="TreeGrafter"/>
</dbReference>
<dbReference type="Gene3D" id="4.10.240.10">
    <property type="entry name" value="Zn(2)-C6 fungal-type DNA-binding domain"/>
    <property type="match status" value="1"/>
</dbReference>
<dbReference type="OrthoDB" id="25818at2759"/>
<reference evidence="9 10" key="1">
    <citation type="submission" date="2015-01" db="EMBL/GenBank/DDBJ databases">
        <title>The Genome Sequence of Rhinocladiella mackenzie CBS 650.93.</title>
        <authorList>
            <consortium name="The Broad Institute Genomics Platform"/>
            <person name="Cuomo C."/>
            <person name="de Hoog S."/>
            <person name="Gorbushina A."/>
            <person name="Stielow B."/>
            <person name="Teixiera M."/>
            <person name="Abouelleil A."/>
            <person name="Chapman S.B."/>
            <person name="Priest M."/>
            <person name="Young S.K."/>
            <person name="Wortman J."/>
            <person name="Nusbaum C."/>
            <person name="Birren B."/>
        </authorList>
    </citation>
    <scope>NUCLEOTIDE SEQUENCE [LARGE SCALE GENOMIC DNA]</scope>
    <source>
        <strain evidence="9 10">CBS 650.93</strain>
    </source>
</reference>
<dbReference type="InterPro" id="IPR011004">
    <property type="entry name" value="Trimer_LpxA-like_sf"/>
</dbReference>
<feature type="compositionally biased region" description="Low complexity" evidence="7">
    <location>
        <begin position="348"/>
        <end position="357"/>
    </location>
</feature>
<keyword evidence="6" id="KW-0539">Nucleus</keyword>
<dbReference type="PANTHER" id="PTHR23416">
    <property type="entry name" value="SIALIC ACID SYNTHASE-RELATED"/>
    <property type="match status" value="1"/>
</dbReference>
<evidence type="ECO:0000259" key="8">
    <source>
        <dbReference type="PROSITE" id="PS50048"/>
    </source>
</evidence>
<feature type="compositionally biased region" description="Polar residues" evidence="7">
    <location>
        <begin position="1"/>
        <end position="21"/>
    </location>
</feature>
<dbReference type="InterPro" id="IPR024688">
    <property type="entry name" value="Mac_dom"/>
</dbReference>
<protein>
    <recommendedName>
        <fullName evidence="8">Zn(2)-C6 fungal-type domain-containing protein</fullName>
    </recommendedName>
</protein>
<feature type="compositionally biased region" description="Polar residues" evidence="7">
    <location>
        <begin position="392"/>
        <end position="401"/>
    </location>
</feature>
<keyword evidence="2" id="KW-0808">Transferase</keyword>
<dbReference type="VEuPathDB" id="FungiDB:Z518_10257"/>
<dbReference type="GO" id="GO:0008270">
    <property type="term" value="F:zinc ion binding"/>
    <property type="evidence" value="ECO:0007669"/>
    <property type="project" value="InterPro"/>
</dbReference>
<evidence type="ECO:0000256" key="7">
    <source>
        <dbReference type="SAM" id="MobiDB-lite"/>
    </source>
</evidence>
<feature type="compositionally biased region" description="Pro residues" evidence="7">
    <location>
        <begin position="334"/>
        <end position="347"/>
    </location>
</feature>
<dbReference type="AlphaFoldDB" id="A0A0D2ITR6"/>
<dbReference type="PROSITE" id="PS00463">
    <property type="entry name" value="ZN2_CY6_FUNGAL_1"/>
    <property type="match status" value="1"/>
</dbReference>
<dbReference type="SUPFAM" id="SSF51161">
    <property type="entry name" value="Trimeric LpxA-like enzymes"/>
    <property type="match status" value="1"/>
</dbReference>
<feature type="region of interest" description="Disordered" evidence="7">
    <location>
        <begin position="267"/>
        <end position="498"/>
    </location>
</feature>
<dbReference type="PROSITE" id="PS50048">
    <property type="entry name" value="ZN2_CY6_FUNGAL_2"/>
    <property type="match status" value="1"/>
</dbReference>
<sequence length="703" mass="77351">MVTTKSVNHQASENELTSSPEAGSRGFVAVNHASSNESDSSQLSSPQDRLPRGEVPSHAPNGMYPLPNGQDANAQKRKRSESNGVVQYAQQRQHEYSPSRQPEPQHMANRALHVLGNTDPNGTAYYPNSTSVDQNGHTWQTERPSQPTPALNGVRPNTSEAQLAEVLQRETHAQETQPKPWDLQPSTNGDVNPDQYGPDGATIGTPAQKRKRNFANRTKTGCMTCRQRKKKCDEQHPICRNCIRGGFQCKGYNMGRRIWPAKPAPVKVPVPLQSKDGPGDVSEPSAYQVPKNDSPDMNRPPGQGGQMQPMQMDDHDNPRQQHYATSPQNEPLGRPSPYPGQQPPPPSQQQWAAQPSQTSYTSDHLPPLAELGRSDTSSAHPRDMSRPPAQGTPHTQHSSMTPSHQTQPPAPPHHPLQHAPPPPPPPQTGPPNISHTSGPATQHPSHWGPPQQPDYRHTYAPPGPPAPEHHTPPSHVRMTSASFDQPKSGAKTFNKEDVERSKMLRGTYYNHFDATLQNERQRCAKALARFNEASKFDSGLGPEEIWNVLLKVFEPWRDTTHKFLSPLTIHGVLSPGVVIEAPFRCTYGYNIKMMDCVYVGSNTKIDDAGKVEIGARAWIGPNVTILTTDVGKDLVYRRGSEAAWIAQPVIIASEVIIGEGAVIYPGVRLEKGCTVEPFAIVRDNLRENEVQRAAVGERIAHLV</sequence>
<evidence type="ECO:0000256" key="6">
    <source>
        <dbReference type="ARBA" id="ARBA00023242"/>
    </source>
</evidence>
<dbReference type="GO" id="GO:0000981">
    <property type="term" value="F:DNA-binding transcription factor activity, RNA polymerase II-specific"/>
    <property type="evidence" value="ECO:0007669"/>
    <property type="project" value="InterPro"/>
</dbReference>
<keyword evidence="3" id="KW-0805">Transcription regulation</keyword>
<evidence type="ECO:0000256" key="1">
    <source>
        <dbReference type="ARBA" id="ARBA00007274"/>
    </source>
</evidence>
<dbReference type="GO" id="GO:0003677">
    <property type="term" value="F:DNA binding"/>
    <property type="evidence" value="ECO:0007669"/>
    <property type="project" value="UniProtKB-KW"/>
</dbReference>
<feature type="compositionally biased region" description="Low complexity" evidence="7">
    <location>
        <begin position="34"/>
        <end position="45"/>
    </location>
</feature>
<dbReference type="GeneID" id="25298328"/>
<evidence type="ECO:0000313" key="9">
    <source>
        <dbReference type="EMBL" id="KIX00120.1"/>
    </source>
</evidence>
<dbReference type="InterPro" id="IPR001138">
    <property type="entry name" value="Zn2Cys6_DnaBD"/>
</dbReference>
<evidence type="ECO:0000256" key="5">
    <source>
        <dbReference type="ARBA" id="ARBA00023163"/>
    </source>
</evidence>
<accession>A0A0D2ITR6</accession>
<dbReference type="Proteomes" id="UP000053617">
    <property type="component" value="Unassembled WGS sequence"/>
</dbReference>
<gene>
    <name evidence="9" type="ORF">Z518_10257</name>
</gene>
<name>A0A0D2ITR6_9EURO</name>
<evidence type="ECO:0000256" key="4">
    <source>
        <dbReference type="ARBA" id="ARBA00023125"/>
    </source>
</evidence>
<feature type="region of interest" description="Disordered" evidence="7">
    <location>
        <begin position="1"/>
        <end position="155"/>
    </location>
</feature>
<feature type="compositionally biased region" description="Polar residues" evidence="7">
    <location>
        <begin position="82"/>
        <end position="91"/>
    </location>
</feature>
<dbReference type="GO" id="GO:0016407">
    <property type="term" value="F:acetyltransferase activity"/>
    <property type="evidence" value="ECO:0007669"/>
    <property type="project" value="InterPro"/>
</dbReference>
<feature type="region of interest" description="Disordered" evidence="7">
    <location>
        <begin position="168"/>
        <end position="214"/>
    </location>
</feature>
<dbReference type="STRING" id="1442369.A0A0D2ITR6"/>
<evidence type="ECO:0000256" key="3">
    <source>
        <dbReference type="ARBA" id="ARBA00023015"/>
    </source>
</evidence>
<dbReference type="CDD" id="cd00067">
    <property type="entry name" value="GAL4"/>
    <property type="match status" value="1"/>
</dbReference>
<dbReference type="Pfam" id="PF12464">
    <property type="entry name" value="Mac"/>
    <property type="match status" value="1"/>
</dbReference>
<feature type="domain" description="Zn(2)-C6 fungal-type" evidence="8">
    <location>
        <begin position="221"/>
        <end position="249"/>
    </location>
</feature>
<evidence type="ECO:0000256" key="2">
    <source>
        <dbReference type="ARBA" id="ARBA00022679"/>
    </source>
</evidence>
<dbReference type="HOGENOM" id="CLU_023927_0_0_1"/>
<feature type="compositionally biased region" description="Polar residues" evidence="7">
    <location>
        <begin position="118"/>
        <end position="155"/>
    </location>
</feature>
<organism evidence="9 10">
    <name type="scientific">Rhinocladiella mackenziei CBS 650.93</name>
    <dbReference type="NCBI Taxonomy" id="1442369"/>
    <lineage>
        <taxon>Eukaryota</taxon>
        <taxon>Fungi</taxon>
        <taxon>Dikarya</taxon>
        <taxon>Ascomycota</taxon>
        <taxon>Pezizomycotina</taxon>
        <taxon>Eurotiomycetes</taxon>
        <taxon>Chaetothyriomycetidae</taxon>
        <taxon>Chaetothyriales</taxon>
        <taxon>Herpotrichiellaceae</taxon>
        <taxon>Rhinocladiella</taxon>
    </lineage>
</organism>
<dbReference type="PANTHER" id="PTHR23416:SF76">
    <property type="entry name" value="ZN(II)2CYS6 TRANSCRIPTION FACTOR (EUROFUNG)"/>
    <property type="match status" value="1"/>
</dbReference>
<feature type="compositionally biased region" description="Pro residues" evidence="7">
    <location>
        <begin position="408"/>
        <end position="429"/>
    </location>
</feature>
<keyword evidence="4" id="KW-0238">DNA-binding</keyword>
<evidence type="ECO:0000313" key="10">
    <source>
        <dbReference type="Proteomes" id="UP000053617"/>
    </source>
</evidence>
<dbReference type="SUPFAM" id="SSF57701">
    <property type="entry name" value="Zn2/Cys6 DNA-binding domain"/>
    <property type="match status" value="1"/>
</dbReference>
<dbReference type="SMART" id="SM00066">
    <property type="entry name" value="GAL4"/>
    <property type="match status" value="1"/>
</dbReference>
<comment type="similarity">
    <text evidence="1">Belongs to the transferase hexapeptide repeat family.</text>
</comment>
<dbReference type="InterPro" id="IPR036864">
    <property type="entry name" value="Zn2-C6_fun-type_DNA-bd_sf"/>
</dbReference>
<feature type="compositionally biased region" description="Polar residues" evidence="7">
    <location>
        <begin position="433"/>
        <end position="444"/>
    </location>
</feature>
<keyword evidence="5" id="KW-0804">Transcription</keyword>
<dbReference type="InterPro" id="IPR051159">
    <property type="entry name" value="Hexapeptide_acetyltransf"/>
</dbReference>
<dbReference type="Pfam" id="PF00172">
    <property type="entry name" value="Zn_clus"/>
    <property type="match status" value="1"/>
</dbReference>
<keyword evidence="10" id="KW-1185">Reference proteome</keyword>
<dbReference type="RefSeq" id="XP_013267256.1">
    <property type="nucleotide sequence ID" value="XM_013411802.1"/>
</dbReference>
<proteinExistence type="inferred from homology"/>
<dbReference type="Gene3D" id="2.160.10.10">
    <property type="entry name" value="Hexapeptide repeat proteins"/>
    <property type="match status" value="1"/>
</dbReference>